<dbReference type="GO" id="GO:0005524">
    <property type="term" value="F:ATP binding"/>
    <property type="evidence" value="ECO:0007669"/>
    <property type="project" value="UniProtKB-UniRule"/>
</dbReference>
<dbReference type="SUPFAM" id="SSF56112">
    <property type="entry name" value="Protein kinase-like (PK-like)"/>
    <property type="match status" value="1"/>
</dbReference>
<keyword evidence="5 11" id="KW-0547">Nucleotide-binding</keyword>
<feature type="coiled-coil region" evidence="12">
    <location>
        <begin position="574"/>
        <end position="608"/>
    </location>
</feature>
<dbReference type="Pfam" id="PF22949">
    <property type="entry name" value="HRI2_3H"/>
    <property type="match status" value="1"/>
</dbReference>
<dbReference type="Gene3D" id="3.30.200.20">
    <property type="entry name" value="Phosphorylase Kinase, domain 1"/>
    <property type="match status" value="1"/>
</dbReference>
<dbReference type="Gene3D" id="1.10.510.10">
    <property type="entry name" value="Transferase(Phosphotransferase) domain 1"/>
    <property type="match status" value="1"/>
</dbReference>
<evidence type="ECO:0000259" key="13">
    <source>
        <dbReference type="PROSITE" id="PS50011"/>
    </source>
</evidence>
<dbReference type="InterPro" id="IPR011009">
    <property type="entry name" value="Kinase-like_dom_sf"/>
</dbReference>
<evidence type="ECO:0000256" key="6">
    <source>
        <dbReference type="ARBA" id="ARBA00022777"/>
    </source>
</evidence>
<dbReference type="PANTHER" id="PTHR11042">
    <property type="entry name" value="EUKARYOTIC TRANSLATION INITIATION FACTOR 2-ALPHA KINASE EIF2-ALPHA KINASE -RELATED"/>
    <property type="match status" value="1"/>
</dbReference>
<sequence>YFQDKKKLFTFSSQPTFHFILKYFSTFFYFPIMTSSSESDEALNVWSKLETNKNFDDRDNSETSNKWLLPRMSKKTTKEINGFSANISSVSRLSFQAAPYSLLVQSLIKQLCQFIETDDSKSKQLYNKICEKLYKMNFIDQSYERSEFENIRMSYELALKQLVEATRGNTLNLKELEIWPLTYDNPQTALEWSRYHRDFQEIAKIGEGGFGDVWKSKHKLDCIEYAVKKIRVKAKSVKNILNHLGEVKTFASLNHVNIVPYKSCWFEPLISYQYDDNAIEAPPSSSSTDESSFAEESNNTRSFLKTDSLRLKSDSFTIEFQHSQEQNFQESSISTVESMSKMEKIRQLKKANGANTPHIKLTWAVLYIQMKLCQKTLRNFLDERNEHEEFHEFYKKLSVSKSDEERNHQLISLGMFHQICNGLEYIHNKGIVHHDIKPSNIFISNEDGDVLTLQLGDFGLACPLENEDKAEVRHNGFGTRLYAAPEQLEGKCCKMSDIYSLGVVLIELLSKCITVMECFKKVEKMRKGENVSDIDLESCDLIKKLLNHRSDRRAKIVELKQIIELRLQSPVNEVDRLRKVIVEKDDELEKKDQQIFQLMNEISELRRQFSCE</sequence>
<dbReference type="PROSITE" id="PS50011">
    <property type="entry name" value="PROTEIN_KINASE_DOM"/>
    <property type="match status" value="1"/>
</dbReference>
<gene>
    <name evidence="14" type="ORF">CLUMA_CG016997</name>
</gene>
<dbReference type="InterPro" id="IPR054521">
    <property type="entry name" value="HRI2_3H"/>
</dbReference>
<dbReference type="InterPro" id="IPR050339">
    <property type="entry name" value="CC_SR_Kinase"/>
</dbReference>
<dbReference type="PROSITE" id="PS00108">
    <property type="entry name" value="PROTEIN_KINASE_ST"/>
    <property type="match status" value="1"/>
</dbReference>
<dbReference type="STRING" id="568069.A0A1J1IUU0"/>
<keyword evidence="3" id="KW-0597">Phosphoprotein</keyword>
<organism evidence="14 15">
    <name type="scientific">Clunio marinus</name>
    <dbReference type="NCBI Taxonomy" id="568069"/>
    <lineage>
        <taxon>Eukaryota</taxon>
        <taxon>Metazoa</taxon>
        <taxon>Ecdysozoa</taxon>
        <taxon>Arthropoda</taxon>
        <taxon>Hexapoda</taxon>
        <taxon>Insecta</taxon>
        <taxon>Pterygota</taxon>
        <taxon>Neoptera</taxon>
        <taxon>Endopterygota</taxon>
        <taxon>Diptera</taxon>
        <taxon>Nematocera</taxon>
        <taxon>Chironomoidea</taxon>
        <taxon>Chironomidae</taxon>
        <taxon>Clunio</taxon>
    </lineage>
</organism>
<evidence type="ECO:0000256" key="4">
    <source>
        <dbReference type="ARBA" id="ARBA00022679"/>
    </source>
</evidence>
<dbReference type="OrthoDB" id="1405469at2759"/>
<accession>A0A1J1IUU0</accession>
<dbReference type="GO" id="GO:0004694">
    <property type="term" value="F:eukaryotic translation initiation factor 2alpha kinase activity"/>
    <property type="evidence" value="ECO:0007669"/>
    <property type="project" value="TreeGrafter"/>
</dbReference>
<dbReference type="GO" id="GO:0005737">
    <property type="term" value="C:cytoplasm"/>
    <property type="evidence" value="ECO:0007669"/>
    <property type="project" value="TreeGrafter"/>
</dbReference>
<evidence type="ECO:0000256" key="3">
    <source>
        <dbReference type="ARBA" id="ARBA00022553"/>
    </source>
</evidence>
<comment type="similarity">
    <text evidence="9">Belongs to the protein kinase superfamily. Ser/Thr protein kinase family. GCN2 subfamily.</text>
</comment>
<dbReference type="GO" id="GO:0017148">
    <property type="term" value="P:negative regulation of translation"/>
    <property type="evidence" value="ECO:0007669"/>
    <property type="project" value="UniProtKB-KW"/>
</dbReference>
<feature type="non-terminal residue" evidence="14">
    <location>
        <position position="1"/>
    </location>
</feature>
<keyword evidence="4" id="KW-0808">Transferase</keyword>
<dbReference type="Pfam" id="PF00069">
    <property type="entry name" value="Pkinase"/>
    <property type="match status" value="2"/>
</dbReference>
<keyword evidence="12" id="KW-0175">Coiled coil</keyword>
<evidence type="ECO:0000256" key="9">
    <source>
        <dbReference type="ARBA" id="ARBA00037982"/>
    </source>
</evidence>
<reference evidence="14 15" key="1">
    <citation type="submission" date="2015-04" db="EMBL/GenBank/DDBJ databases">
        <authorList>
            <person name="Syromyatnikov M.Y."/>
            <person name="Popov V.N."/>
        </authorList>
    </citation>
    <scope>NUCLEOTIDE SEQUENCE [LARGE SCALE GENOMIC DNA]</scope>
</reference>
<proteinExistence type="inferred from homology"/>
<dbReference type="PANTHER" id="PTHR11042:SF187">
    <property type="entry name" value="EUKARYOTIC TRANSLATION INITIATION FACTOR 2-ALPHA KINASE 2"/>
    <property type="match status" value="1"/>
</dbReference>
<feature type="domain" description="Protein kinase" evidence="13">
    <location>
        <begin position="199"/>
        <end position="567"/>
    </location>
</feature>
<evidence type="ECO:0000256" key="7">
    <source>
        <dbReference type="ARBA" id="ARBA00022840"/>
    </source>
</evidence>
<evidence type="ECO:0000313" key="14">
    <source>
        <dbReference type="EMBL" id="CRL03872.1"/>
    </source>
</evidence>
<evidence type="ECO:0000256" key="1">
    <source>
        <dbReference type="ARBA" id="ARBA00012513"/>
    </source>
</evidence>
<keyword evidence="8" id="KW-0652">Protein synthesis inhibitor</keyword>
<dbReference type="InterPro" id="IPR008271">
    <property type="entry name" value="Ser/Thr_kinase_AS"/>
</dbReference>
<evidence type="ECO:0000313" key="15">
    <source>
        <dbReference type="Proteomes" id="UP000183832"/>
    </source>
</evidence>
<dbReference type="PROSITE" id="PS00107">
    <property type="entry name" value="PROTEIN_KINASE_ATP"/>
    <property type="match status" value="1"/>
</dbReference>
<evidence type="ECO:0000256" key="12">
    <source>
        <dbReference type="SAM" id="Coils"/>
    </source>
</evidence>
<dbReference type="SMART" id="SM00220">
    <property type="entry name" value="S_TKc"/>
    <property type="match status" value="1"/>
</dbReference>
<dbReference type="AlphaFoldDB" id="A0A1J1IUU0"/>
<evidence type="ECO:0000256" key="11">
    <source>
        <dbReference type="PROSITE-ProRule" id="PRU10141"/>
    </source>
</evidence>
<keyword evidence="7 11" id="KW-0067">ATP-binding</keyword>
<dbReference type="EMBL" id="CVRI01000060">
    <property type="protein sequence ID" value="CRL03872.1"/>
    <property type="molecule type" value="Genomic_DNA"/>
</dbReference>
<evidence type="ECO:0000256" key="2">
    <source>
        <dbReference type="ARBA" id="ARBA00022527"/>
    </source>
</evidence>
<keyword evidence="2" id="KW-0723">Serine/threonine-protein kinase</keyword>
<dbReference type="EC" id="2.7.11.1" evidence="1"/>
<keyword evidence="6" id="KW-0418">Kinase</keyword>
<name>A0A1J1IUU0_9DIPT</name>
<protein>
    <recommendedName>
        <fullName evidence="1">non-specific serine/threonine protein kinase</fullName>
        <ecNumber evidence="1">2.7.11.1</ecNumber>
    </recommendedName>
    <alternativeName>
        <fullName evidence="10">Heme-regulated eukaryotic initiation factor eIF-2-alpha kinase</fullName>
    </alternativeName>
</protein>
<evidence type="ECO:0000256" key="5">
    <source>
        <dbReference type="ARBA" id="ARBA00022741"/>
    </source>
</evidence>
<dbReference type="InterPro" id="IPR017441">
    <property type="entry name" value="Protein_kinase_ATP_BS"/>
</dbReference>
<feature type="binding site" evidence="11">
    <location>
        <position position="229"/>
    </location>
    <ligand>
        <name>ATP</name>
        <dbReference type="ChEBI" id="CHEBI:30616"/>
    </ligand>
</feature>
<dbReference type="GO" id="GO:0005634">
    <property type="term" value="C:nucleus"/>
    <property type="evidence" value="ECO:0007669"/>
    <property type="project" value="TreeGrafter"/>
</dbReference>
<dbReference type="InterPro" id="IPR000719">
    <property type="entry name" value="Prot_kinase_dom"/>
</dbReference>
<dbReference type="Proteomes" id="UP000183832">
    <property type="component" value="Unassembled WGS sequence"/>
</dbReference>
<evidence type="ECO:0000256" key="8">
    <source>
        <dbReference type="ARBA" id="ARBA00023193"/>
    </source>
</evidence>
<evidence type="ECO:0000256" key="10">
    <source>
        <dbReference type="ARBA" id="ARBA00042914"/>
    </source>
</evidence>
<keyword evidence="15" id="KW-1185">Reference proteome</keyword>